<dbReference type="GO" id="GO:0005525">
    <property type="term" value="F:GTP binding"/>
    <property type="evidence" value="ECO:0007669"/>
    <property type="project" value="UniProtKB-KW"/>
</dbReference>
<evidence type="ECO:0000313" key="5">
    <source>
        <dbReference type="EMBL" id="MBD2152715.1"/>
    </source>
</evidence>
<keyword evidence="3" id="KW-0472">Membrane</keyword>
<feature type="domain" description="G" evidence="4">
    <location>
        <begin position="111"/>
        <end position="222"/>
    </location>
</feature>
<keyword evidence="2" id="KW-0342">GTP-binding</keyword>
<keyword evidence="1" id="KW-0547">Nucleotide-binding</keyword>
<dbReference type="Proteomes" id="UP000631421">
    <property type="component" value="Unassembled WGS sequence"/>
</dbReference>
<evidence type="ECO:0000313" key="6">
    <source>
        <dbReference type="Proteomes" id="UP000631421"/>
    </source>
</evidence>
<comment type="caution">
    <text evidence="5">The sequence shown here is derived from an EMBL/GenBank/DDBJ whole genome shotgun (WGS) entry which is preliminary data.</text>
</comment>
<dbReference type="RefSeq" id="WP_190353177.1">
    <property type="nucleotide sequence ID" value="NZ_JACJPY010000137.1"/>
</dbReference>
<sequence length="457" mass="50726">MATFSYKDRNYTASFSVNANNQQILVITNPEKVELHIKNGNRKATRKDLQGNNREIDLEEPQRKDFYDGLIEEARKVAEKEENDRNAESVFNQQVDTEYAGQVQDFNKTLNIAVVGNVSSGKSSLINAILMRKREDAVADVGATSGVTTELNILRLNDERVRLIDSPGLGDIRKENSAVTKEFLKHIDIGILVVTGSADASQKQYFDDLRANCTRVFLVLNKCDQWDNYRPQALEDVKEQWKQCLGVDKIYAVCALGYDKQLPDDFPLDIRGVNELREDVDVFLDSEGKKLLFARHMGDKKPYAKGIIIAAVSAVGIQAIFPGRAAFITATQVGAIVSLYYLYTGNILSKGTALALLPVFIGQSVATNLFLWVSSILPPTGVVEVSAAITATSITYAMLAAVDFVLFSGLDLTEKDILKNKYNEYKNLLGSILRRLGMTDVRNLGSLNFKDIIDGLF</sequence>
<dbReference type="SUPFAM" id="SSF52540">
    <property type="entry name" value="P-loop containing nucleoside triphosphate hydrolases"/>
    <property type="match status" value="1"/>
</dbReference>
<organism evidence="5 6">
    <name type="scientific">Pseudanabaena cinerea FACHB-1277</name>
    <dbReference type="NCBI Taxonomy" id="2949581"/>
    <lineage>
        <taxon>Bacteria</taxon>
        <taxon>Bacillati</taxon>
        <taxon>Cyanobacteriota</taxon>
        <taxon>Cyanophyceae</taxon>
        <taxon>Pseudanabaenales</taxon>
        <taxon>Pseudanabaenaceae</taxon>
        <taxon>Pseudanabaena</taxon>
        <taxon>Pseudanabaena cinerea</taxon>
    </lineage>
</organism>
<dbReference type="Pfam" id="PF01926">
    <property type="entry name" value="MMR_HSR1"/>
    <property type="match status" value="1"/>
</dbReference>
<gene>
    <name evidence="5" type="ORF">H6F44_21705</name>
</gene>
<feature type="transmembrane region" description="Helical" evidence="3">
    <location>
        <begin position="385"/>
        <end position="410"/>
    </location>
</feature>
<dbReference type="AlphaFoldDB" id="A0A926UX18"/>
<evidence type="ECO:0000259" key="4">
    <source>
        <dbReference type="Pfam" id="PF01926"/>
    </source>
</evidence>
<dbReference type="EMBL" id="JACJPY010000137">
    <property type="protein sequence ID" value="MBD2152715.1"/>
    <property type="molecule type" value="Genomic_DNA"/>
</dbReference>
<proteinExistence type="predicted"/>
<dbReference type="PANTHER" id="PTHR42714:SF2">
    <property type="entry name" value="TRNA MODIFICATION GTPASE GTPBP3, MITOCHONDRIAL"/>
    <property type="match status" value="1"/>
</dbReference>
<keyword evidence="3" id="KW-1133">Transmembrane helix</keyword>
<feature type="transmembrane region" description="Helical" evidence="3">
    <location>
        <begin position="303"/>
        <end position="321"/>
    </location>
</feature>
<dbReference type="InterPro" id="IPR005225">
    <property type="entry name" value="Small_GTP-bd"/>
</dbReference>
<keyword evidence="3" id="KW-0812">Transmembrane</keyword>
<dbReference type="PANTHER" id="PTHR42714">
    <property type="entry name" value="TRNA MODIFICATION GTPASE GTPBP3"/>
    <property type="match status" value="1"/>
</dbReference>
<reference evidence="5" key="1">
    <citation type="journal article" date="2015" name="ISME J.">
        <title>Draft Genome Sequence of Streptomyces incarnatus NRRL8089, which Produces the Nucleoside Antibiotic Sinefungin.</title>
        <authorList>
            <person name="Oshima K."/>
            <person name="Hattori M."/>
            <person name="Shimizu H."/>
            <person name="Fukuda K."/>
            <person name="Nemoto M."/>
            <person name="Inagaki K."/>
            <person name="Tamura T."/>
        </authorList>
    </citation>
    <scope>NUCLEOTIDE SEQUENCE</scope>
    <source>
        <strain evidence="5">FACHB-1277</strain>
    </source>
</reference>
<accession>A0A926UX18</accession>
<dbReference type="InterPro" id="IPR027417">
    <property type="entry name" value="P-loop_NTPase"/>
</dbReference>
<dbReference type="GO" id="GO:0030488">
    <property type="term" value="P:tRNA methylation"/>
    <property type="evidence" value="ECO:0007669"/>
    <property type="project" value="TreeGrafter"/>
</dbReference>
<dbReference type="GO" id="GO:0002098">
    <property type="term" value="P:tRNA wobble uridine modification"/>
    <property type="evidence" value="ECO:0007669"/>
    <property type="project" value="TreeGrafter"/>
</dbReference>
<dbReference type="NCBIfam" id="TIGR00231">
    <property type="entry name" value="small_GTP"/>
    <property type="match status" value="1"/>
</dbReference>
<reference evidence="5" key="2">
    <citation type="submission" date="2020-08" db="EMBL/GenBank/DDBJ databases">
        <authorList>
            <person name="Chen M."/>
            <person name="Teng W."/>
            <person name="Zhao L."/>
            <person name="Hu C."/>
            <person name="Zhou Y."/>
            <person name="Han B."/>
            <person name="Song L."/>
            <person name="Shu W."/>
        </authorList>
    </citation>
    <scope>NUCLEOTIDE SEQUENCE</scope>
    <source>
        <strain evidence="5">FACHB-1277</strain>
    </source>
</reference>
<evidence type="ECO:0000256" key="1">
    <source>
        <dbReference type="ARBA" id="ARBA00022741"/>
    </source>
</evidence>
<dbReference type="Gene3D" id="3.40.50.300">
    <property type="entry name" value="P-loop containing nucleotide triphosphate hydrolases"/>
    <property type="match status" value="1"/>
</dbReference>
<dbReference type="InterPro" id="IPR006073">
    <property type="entry name" value="GTP-bd"/>
</dbReference>
<evidence type="ECO:0000256" key="2">
    <source>
        <dbReference type="ARBA" id="ARBA00023134"/>
    </source>
</evidence>
<dbReference type="GO" id="GO:0005737">
    <property type="term" value="C:cytoplasm"/>
    <property type="evidence" value="ECO:0007669"/>
    <property type="project" value="TreeGrafter"/>
</dbReference>
<name>A0A926UX18_9CYAN</name>
<evidence type="ECO:0000256" key="3">
    <source>
        <dbReference type="SAM" id="Phobius"/>
    </source>
</evidence>
<feature type="transmembrane region" description="Helical" evidence="3">
    <location>
        <begin position="355"/>
        <end position="373"/>
    </location>
</feature>
<keyword evidence="6" id="KW-1185">Reference proteome</keyword>
<feature type="transmembrane region" description="Helical" evidence="3">
    <location>
        <begin position="327"/>
        <end position="343"/>
    </location>
</feature>
<protein>
    <submittedName>
        <fullName evidence="5">50S ribosome-binding GTPase</fullName>
    </submittedName>
</protein>